<dbReference type="Ensembl" id="ENSANIT00000010735.1">
    <property type="protein sequence ID" value="ENSANIP00000010373.1"/>
    <property type="gene ID" value="ENSANIG00000006963.1"/>
</dbReference>
<reference evidence="3" key="2">
    <citation type="submission" date="2025-09" db="UniProtKB">
        <authorList>
            <consortium name="Ensembl"/>
        </authorList>
    </citation>
    <scope>IDENTIFICATION</scope>
</reference>
<feature type="compositionally biased region" description="Polar residues" evidence="1">
    <location>
        <begin position="163"/>
        <end position="175"/>
    </location>
</feature>
<feature type="domain" description="Domain of unknown function with conserved HDNR motif" evidence="2">
    <location>
        <begin position="1"/>
        <end position="150"/>
    </location>
</feature>
<dbReference type="AlphaFoldDB" id="A0A8B9MKE8"/>
<evidence type="ECO:0000313" key="3">
    <source>
        <dbReference type="Ensembl" id="ENSANIP00000010373.1"/>
    </source>
</evidence>
<dbReference type="PANTHER" id="PTHR35440:SF1">
    <property type="entry name" value="TESTIS-EXPRESSED PROTEIN 36"/>
    <property type="match status" value="1"/>
</dbReference>
<reference evidence="3" key="1">
    <citation type="submission" date="2025-08" db="UniProtKB">
        <authorList>
            <consortium name="Ensembl"/>
        </authorList>
    </citation>
    <scope>IDENTIFICATION</scope>
</reference>
<dbReference type="InterPro" id="IPR029369">
    <property type="entry name" value="HDNR"/>
</dbReference>
<feature type="region of interest" description="Disordered" evidence="1">
    <location>
        <begin position="156"/>
        <end position="175"/>
    </location>
</feature>
<proteinExistence type="predicted"/>
<accession>A0A8B9MKE8</accession>
<protein>
    <submittedName>
        <fullName evidence="3">Testis expressed 36</fullName>
    </submittedName>
</protein>
<dbReference type="PANTHER" id="PTHR35440">
    <property type="entry name" value="TESTIS-EXPRESSED PROTEIN 36"/>
    <property type="match status" value="1"/>
</dbReference>
<dbReference type="Pfam" id="PF15115">
    <property type="entry name" value="HDNR"/>
    <property type="match status" value="1"/>
</dbReference>
<dbReference type="Proteomes" id="UP000694541">
    <property type="component" value="Unplaced"/>
</dbReference>
<organism evidence="3 4">
    <name type="scientific">Accipiter nisus</name>
    <name type="common">Eurasian sparrowhawk</name>
    <dbReference type="NCBI Taxonomy" id="211598"/>
    <lineage>
        <taxon>Eukaryota</taxon>
        <taxon>Metazoa</taxon>
        <taxon>Chordata</taxon>
        <taxon>Craniata</taxon>
        <taxon>Vertebrata</taxon>
        <taxon>Euteleostomi</taxon>
        <taxon>Archelosauria</taxon>
        <taxon>Archosauria</taxon>
        <taxon>Dinosauria</taxon>
        <taxon>Saurischia</taxon>
        <taxon>Theropoda</taxon>
        <taxon>Coelurosauria</taxon>
        <taxon>Aves</taxon>
        <taxon>Neognathae</taxon>
        <taxon>Neoaves</taxon>
        <taxon>Telluraves</taxon>
        <taxon>Accipitrimorphae</taxon>
        <taxon>Accipitriformes</taxon>
        <taxon>Accipitridae</taxon>
        <taxon>Accipitrinae</taxon>
        <taxon>Accipiter</taxon>
    </lineage>
</organism>
<sequence>MSKGRCFHPSEQRTGAWFAHVGVCQDQPESNTTSALKQVQNSGAAQYVEDRLPLAYRTREQRAANNNFPFSSHDNRHCLQNVGEYFDFGMGRRKVEPERRQQNSQNFFLWAHESVPSSEDGLTIYQTSFVKGQNTESTFCRRYPKHHSGKCCTDKPIPENEKNLQPNKGSDCTSPSTSESVVWLCLKQLTGSALTEVYNGTGSLRVYHNREPKLHVQVRDKLF</sequence>
<evidence type="ECO:0000259" key="2">
    <source>
        <dbReference type="Pfam" id="PF15115"/>
    </source>
</evidence>
<evidence type="ECO:0000313" key="4">
    <source>
        <dbReference type="Proteomes" id="UP000694541"/>
    </source>
</evidence>
<name>A0A8B9MKE8_9AVES</name>
<evidence type="ECO:0000256" key="1">
    <source>
        <dbReference type="SAM" id="MobiDB-lite"/>
    </source>
</evidence>
<keyword evidence="4" id="KW-1185">Reference proteome</keyword>